<protein>
    <submittedName>
        <fullName evidence="2">Nucleoside deaminase</fullName>
    </submittedName>
</protein>
<dbReference type="PROSITE" id="PS51747">
    <property type="entry name" value="CYT_DCMP_DEAMINASES_2"/>
    <property type="match status" value="1"/>
</dbReference>
<dbReference type="PANTHER" id="PTHR11079">
    <property type="entry name" value="CYTOSINE DEAMINASE FAMILY MEMBER"/>
    <property type="match status" value="1"/>
</dbReference>
<dbReference type="RefSeq" id="WP_210512780.1">
    <property type="nucleotide sequence ID" value="NZ_JAFIDN010000009.1"/>
</dbReference>
<evidence type="ECO:0000313" key="2">
    <source>
        <dbReference type="EMBL" id="MBP3193324.1"/>
    </source>
</evidence>
<sequence length="200" mass="21827">MNQQPNFLSEFRFRLPDWVAGFLPPPGHVFRNDEEKMRLAIDLARENVRRDTGGPFGAAVFDRDSGRLIAPGVNIVVPACWSGGHAEMVAFALAQQAFRTHDLGGHGMPFCELFSSTEPCAMCLGAAPWSGIRRLVCAAADEDARRVGFDEGPKPDDWVAGLEQRGIAVRSGVLKNEAVAVLRDYADQGKPIYNARQDGS</sequence>
<reference evidence="2" key="1">
    <citation type="submission" date="2021-02" db="EMBL/GenBank/DDBJ databases">
        <title>Natronogracilivirga saccharolytica gen. nov. sp. nov. a new anaerobic, haloalkiliphilic carbohydrate-fermenting bacterium from soda lake and proposing of Cyclonatronumiaceae fam. nov. in the phylum Balneolaeota.</title>
        <authorList>
            <person name="Zhilina T.N."/>
            <person name="Sorokin D.Y."/>
            <person name="Zavarzina D.G."/>
            <person name="Toshchakov S.V."/>
            <person name="Kublanov I.V."/>
        </authorList>
    </citation>
    <scope>NUCLEOTIDE SEQUENCE</scope>
    <source>
        <strain evidence="2">Z-1702</strain>
    </source>
</reference>
<comment type="caution">
    <text evidence="2">The sequence shown here is derived from an EMBL/GenBank/DDBJ whole genome shotgun (WGS) entry which is preliminary data.</text>
</comment>
<dbReference type="Pfam" id="PF00383">
    <property type="entry name" value="dCMP_cyt_deam_1"/>
    <property type="match status" value="1"/>
</dbReference>
<dbReference type="Gene3D" id="3.40.140.10">
    <property type="entry name" value="Cytidine Deaminase, domain 2"/>
    <property type="match status" value="1"/>
</dbReference>
<dbReference type="CDD" id="cd01285">
    <property type="entry name" value="nucleoside_deaminase"/>
    <property type="match status" value="1"/>
</dbReference>
<proteinExistence type="predicted"/>
<name>A0A8J7RP34_9BACT</name>
<dbReference type="SUPFAM" id="SSF53927">
    <property type="entry name" value="Cytidine deaminase-like"/>
    <property type="match status" value="1"/>
</dbReference>
<evidence type="ECO:0000259" key="1">
    <source>
        <dbReference type="PROSITE" id="PS51747"/>
    </source>
</evidence>
<evidence type="ECO:0000313" key="3">
    <source>
        <dbReference type="Proteomes" id="UP000673975"/>
    </source>
</evidence>
<dbReference type="PANTHER" id="PTHR11079:SF161">
    <property type="entry name" value="CMP_DCMP-TYPE DEAMINASE DOMAIN-CONTAINING PROTEIN"/>
    <property type="match status" value="1"/>
</dbReference>
<dbReference type="Proteomes" id="UP000673975">
    <property type="component" value="Unassembled WGS sequence"/>
</dbReference>
<organism evidence="2 3">
    <name type="scientific">Natronogracilivirga saccharolytica</name>
    <dbReference type="NCBI Taxonomy" id="2812953"/>
    <lineage>
        <taxon>Bacteria</taxon>
        <taxon>Pseudomonadati</taxon>
        <taxon>Balneolota</taxon>
        <taxon>Balneolia</taxon>
        <taxon>Balneolales</taxon>
        <taxon>Cyclonatronaceae</taxon>
        <taxon>Natronogracilivirga</taxon>
    </lineage>
</organism>
<feature type="domain" description="CMP/dCMP-type deaminase" evidence="1">
    <location>
        <begin position="31"/>
        <end position="148"/>
    </location>
</feature>
<dbReference type="GO" id="GO:0047974">
    <property type="term" value="F:guanosine deaminase activity"/>
    <property type="evidence" value="ECO:0007669"/>
    <property type="project" value="TreeGrafter"/>
</dbReference>
<keyword evidence="3" id="KW-1185">Reference proteome</keyword>
<accession>A0A8J7RP34</accession>
<gene>
    <name evidence="2" type="ORF">NATSA_11655</name>
</gene>
<dbReference type="AlphaFoldDB" id="A0A8J7RP34"/>
<dbReference type="GO" id="GO:0006152">
    <property type="term" value="P:purine nucleoside catabolic process"/>
    <property type="evidence" value="ECO:0007669"/>
    <property type="project" value="TreeGrafter"/>
</dbReference>
<dbReference type="InterPro" id="IPR002125">
    <property type="entry name" value="CMP_dCMP_dom"/>
</dbReference>
<dbReference type="InterPro" id="IPR016193">
    <property type="entry name" value="Cytidine_deaminase-like"/>
</dbReference>
<dbReference type="EMBL" id="JAFIDN010000009">
    <property type="protein sequence ID" value="MBP3193324.1"/>
    <property type="molecule type" value="Genomic_DNA"/>
</dbReference>